<protein>
    <recommendedName>
        <fullName evidence="3">Transcription initiation factor TFIID subunit 8</fullName>
    </recommendedName>
</protein>
<dbReference type="Pfam" id="PF10406">
    <property type="entry name" value="TAF8_C"/>
    <property type="match status" value="1"/>
</dbReference>
<accession>A0AAV6WHR6</accession>
<dbReference type="PANTHER" id="PTHR46338:SF1">
    <property type="entry name" value="TRANSCRIPTION INITIATION FACTOR TFIID SUBUNIT 8"/>
    <property type="match status" value="1"/>
</dbReference>
<dbReference type="EMBL" id="WHWC01000016">
    <property type="protein sequence ID" value="KAG8366962.1"/>
    <property type="molecule type" value="Genomic_DNA"/>
</dbReference>
<comment type="subcellular location">
    <subcellularLocation>
        <location evidence="1">Nucleus</location>
    </subcellularLocation>
</comment>
<evidence type="ECO:0000259" key="7">
    <source>
        <dbReference type="SMART" id="SM00576"/>
    </source>
</evidence>
<keyword evidence="4" id="KW-0805">Transcription regulation</keyword>
<evidence type="ECO:0000256" key="6">
    <source>
        <dbReference type="ARBA" id="ARBA00023242"/>
    </source>
</evidence>
<dbReference type="Gene3D" id="1.10.20.10">
    <property type="entry name" value="Histone, subunit A"/>
    <property type="match status" value="1"/>
</dbReference>
<reference evidence="8" key="1">
    <citation type="submission" date="2019-10" db="EMBL/GenBank/DDBJ databases">
        <authorList>
            <person name="Zhang R."/>
            <person name="Pan Y."/>
            <person name="Wang J."/>
            <person name="Ma R."/>
            <person name="Yu S."/>
        </authorList>
    </citation>
    <scope>NUCLEOTIDE SEQUENCE</scope>
    <source>
        <strain evidence="8">LA-IB0</strain>
        <tissue evidence="8">Leaf</tissue>
    </source>
</reference>
<comment type="caution">
    <text evidence="8">The sequence shown here is derived from an EMBL/GenBank/DDBJ whole genome shotgun (WGS) entry which is preliminary data.</text>
</comment>
<keyword evidence="9" id="KW-1185">Reference proteome</keyword>
<evidence type="ECO:0000256" key="3">
    <source>
        <dbReference type="ARBA" id="ARBA00017307"/>
    </source>
</evidence>
<keyword evidence="6" id="KW-0539">Nucleus</keyword>
<gene>
    <name evidence="8" type="ORF">BUALT_Bualt16G0022800</name>
</gene>
<evidence type="ECO:0000256" key="2">
    <source>
        <dbReference type="ARBA" id="ARBA00008767"/>
    </source>
</evidence>
<dbReference type="Proteomes" id="UP000826271">
    <property type="component" value="Unassembled WGS sequence"/>
</dbReference>
<feature type="domain" description="Bromodomain associated" evidence="7">
    <location>
        <begin position="107"/>
        <end position="183"/>
    </location>
</feature>
<dbReference type="CDD" id="cd08049">
    <property type="entry name" value="TAF8"/>
    <property type="match status" value="1"/>
</dbReference>
<dbReference type="Pfam" id="PF07524">
    <property type="entry name" value="Bromo_TP"/>
    <property type="match status" value="1"/>
</dbReference>
<proteinExistence type="inferred from homology"/>
<organism evidence="8 9">
    <name type="scientific">Buddleja alternifolia</name>
    <dbReference type="NCBI Taxonomy" id="168488"/>
    <lineage>
        <taxon>Eukaryota</taxon>
        <taxon>Viridiplantae</taxon>
        <taxon>Streptophyta</taxon>
        <taxon>Embryophyta</taxon>
        <taxon>Tracheophyta</taxon>
        <taxon>Spermatophyta</taxon>
        <taxon>Magnoliopsida</taxon>
        <taxon>eudicotyledons</taxon>
        <taxon>Gunneridae</taxon>
        <taxon>Pentapetalae</taxon>
        <taxon>asterids</taxon>
        <taxon>lamiids</taxon>
        <taxon>Lamiales</taxon>
        <taxon>Scrophulariaceae</taxon>
        <taxon>Buddlejeae</taxon>
        <taxon>Buddleja</taxon>
    </lineage>
</organism>
<comment type="similarity">
    <text evidence="2">Belongs to the TAF8 family.</text>
</comment>
<evidence type="ECO:0000256" key="5">
    <source>
        <dbReference type="ARBA" id="ARBA00023163"/>
    </source>
</evidence>
<dbReference type="InterPro" id="IPR006565">
    <property type="entry name" value="BTP"/>
</dbReference>
<keyword evidence="5" id="KW-0804">Transcription</keyword>
<dbReference type="InterPro" id="IPR019473">
    <property type="entry name" value="TFIID_su8_C"/>
</dbReference>
<sequence length="440" mass="49237">MSTPKVKVALADHSDRNRLPKADFRSCAVLAVYKVAALVPPLLPPFRFFFDLAQLNPKSQGFCLNVVGMMINGEISVLAGLNDGDGKDSVKFSIERENRHSKRLGFDEFAQAIARIAVAQICEGLGFQSFQQSALDSLADVGVRYIREIGKVASSYANLGNRSECNVFDVIQGLEVLNSVQGFSGFSDVAHSLSGSGVVRDIVRYVGKAEEIPFAYLIPDFPVVKERKLNPSFAETGESPPDDHIPSWLPKYPNPETYLNLDSKNEKEVKITVDKEVQEVENQREVERPLMNLQQKLICNGSELGFEQRAAESNPFLAPPLRPEEKEVSLPILSFKLLDEAVGHHQNHVIDENHVSRANEVATNGTCEDEDKCKILSNGRPNIHFKFRNGKKNLGRMETSPRVECIEKLSLWFGDGYDGKDEKKRILWQNMEYPPELPHL</sequence>
<dbReference type="SMART" id="SM00576">
    <property type="entry name" value="BTP"/>
    <property type="match status" value="1"/>
</dbReference>
<dbReference type="GO" id="GO:0046982">
    <property type="term" value="F:protein heterodimerization activity"/>
    <property type="evidence" value="ECO:0007669"/>
    <property type="project" value="InterPro"/>
</dbReference>
<dbReference type="PANTHER" id="PTHR46338">
    <property type="entry name" value="TRANSCRIPTION INITIATION FACTOR TFIID SUBUNIT 8"/>
    <property type="match status" value="1"/>
</dbReference>
<dbReference type="InterPro" id="IPR037818">
    <property type="entry name" value="TAF8"/>
</dbReference>
<evidence type="ECO:0000313" key="8">
    <source>
        <dbReference type="EMBL" id="KAG8366962.1"/>
    </source>
</evidence>
<dbReference type="AlphaFoldDB" id="A0AAV6WHR6"/>
<dbReference type="InterPro" id="IPR009072">
    <property type="entry name" value="Histone-fold"/>
</dbReference>
<evidence type="ECO:0000256" key="1">
    <source>
        <dbReference type="ARBA" id="ARBA00004123"/>
    </source>
</evidence>
<name>A0AAV6WHR6_9LAMI</name>
<evidence type="ECO:0000313" key="9">
    <source>
        <dbReference type="Proteomes" id="UP000826271"/>
    </source>
</evidence>
<dbReference type="GO" id="GO:0005669">
    <property type="term" value="C:transcription factor TFIID complex"/>
    <property type="evidence" value="ECO:0007669"/>
    <property type="project" value="InterPro"/>
</dbReference>
<evidence type="ECO:0000256" key="4">
    <source>
        <dbReference type="ARBA" id="ARBA00023015"/>
    </source>
</evidence>